<dbReference type="FunFam" id="1.10.10.60:FF:000001">
    <property type="entry name" value="MYB-related transcription factor"/>
    <property type="match status" value="1"/>
</dbReference>
<dbReference type="PROSITE" id="PS50090">
    <property type="entry name" value="MYB_LIKE"/>
    <property type="match status" value="2"/>
</dbReference>
<dbReference type="PANTHER" id="PTHR10641:SF1103">
    <property type="entry name" value="TRANSCRIPTION FACTOR MYB72"/>
    <property type="match status" value="1"/>
</dbReference>
<dbReference type="PANTHER" id="PTHR10641">
    <property type="entry name" value="MYB FAMILY TRANSCRIPTION FACTOR"/>
    <property type="match status" value="1"/>
</dbReference>
<dbReference type="GO" id="GO:0005634">
    <property type="term" value="C:nucleus"/>
    <property type="evidence" value="ECO:0007669"/>
    <property type="project" value="UniProtKB-SubCell"/>
</dbReference>
<dbReference type="Proteomes" id="UP001151287">
    <property type="component" value="Unassembled WGS sequence"/>
</dbReference>
<gene>
    <name evidence="10" type="ORF">LUZ63_010180</name>
</gene>
<dbReference type="GO" id="GO:0000976">
    <property type="term" value="F:transcription cis-regulatory region binding"/>
    <property type="evidence" value="ECO:0007669"/>
    <property type="project" value="UniProtKB-ARBA"/>
</dbReference>
<keyword evidence="4" id="KW-0238">DNA-binding</keyword>
<evidence type="ECO:0000256" key="7">
    <source>
        <dbReference type="SAM" id="MobiDB-lite"/>
    </source>
</evidence>
<protein>
    <submittedName>
        <fullName evidence="10">Uncharacterized protein</fullName>
    </submittedName>
</protein>
<organism evidence="10 11">
    <name type="scientific">Rhynchospora breviuscula</name>
    <dbReference type="NCBI Taxonomy" id="2022672"/>
    <lineage>
        <taxon>Eukaryota</taxon>
        <taxon>Viridiplantae</taxon>
        <taxon>Streptophyta</taxon>
        <taxon>Embryophyta</taxon>
        <taxon>Tracheophyta</taxon>
        <taxon>Spermatophyta</taxon>
        <taxon>Magnoliopsida</taxon>
        <taxon>Liliopsida</taxon>
        <taxon>Poales</taxon>
        <taxon>Cyperaceae</taxon>
        <taxon>Cyperoideae</taxon>
        <taxon>Rhynchosporeae</taxon>
        <taxon>Rhynchospora</taxon>
    </lineage>
</organism>
<proteinExistence type="predicted"/>
<dbReference type="Gene3D" id="1.10.10.60">
    <property type="entry name" value="Homeodomain-like"/>
    <property type="match status" value="2"/>
</dbReference>
<dbReference type="CDD" id="cd00167">
    <property type="entry name" value="SANT"/>
    <property type="match status" value="2"/>
</dbReference>
<keyword evidence="5" id="KW-0804">Transcription</keyword>
<evidence type="ECO:0000313" key="10">
    <source>
        <dbReference type="EMBL" id="KAJ1693482.1"/>
    </source>
</evidence>
<dbReference type="GO" id="GO:0080090">
    <property type="term" value="P:regulation of primary metabolic process"/>
    <property type="evidence" value="ECO:0007669"/>
    <property type="project" value="UniProtKB-ARBA"/>
</dbReference>
<dbReference type="GO" id="GO:0051707">
    <property type="term" value="P:response to other organism"/>
    <property type="evidence" value="ECO:0007669"/>
    <property type="project" value="UniProtKB-ARBA"/>
</dbReference>
<feature type="domain" description="HTH myb-type" evidence="9">
    <location>
        <begin position="64"/>
        <end position="118"/>
    </location>
</feature>
<dbReference type="InterPro" id="IPR017930">
    <property type="entry name" value="Myb_dom"/>
</dbReference>
<feature type="domain" description="Myb-like" evidence="8">
    <location>
        <begin position="11"/>
        <end position="63"/>
    </location>
</feature>
<dbReference type="InterPro" id="IPR001005">
    <property type="entry name" value="SANT/Myb"/>
</dbReference>
<evidence type="ECO:0000313" key="11">
    <source>
        <dbReference type="Proteomes" id="UP001151287"/>
    </source>
</evidence>
<dbReference type="SMART" id="SM00717">
    <property type="entry name" value="SANT"/>
    <property type="match status" value="2"/>
</dbReference>
<reference evidence="10" key="1">
    <citation type="journal article" date="2022" name="Cell">
        <title>Repeat-based holocentromeres influence genome architecture and karyotype evolution.</title>
        <authorList>
            <person name="Hofstatter P.G."/>
            <person name="Thangavel G."/>
            <person name="Lux T."/>
            <person name="Neumann P."/>
            <person name="Vondrak T."/>
            <person name="Novak P."/>
            <person name="Zhang M."/>
            <person name="Costa L."/>
            <person name="Castellani M."/>
            <person name="Scott A."/>
            <person name="Toegelov H."/>
            <person name="Fuchs J."/>
            <person name="Mata-Sucre Y."/>
            <person name="Dias Y."/>
            <person name="Vanzela A.L.L."/>
            <person name="Huettel B."/>
            <person name="Almeida C.C.S."/>
            <person name="Simkova H."/>
            <person name="Souza G."/>
            <person name="Pedrosa-Harand A."/>
            <person name="Macas J."/>
            <person name="Mayer K.F.X."/>
            <person name="Houben A."/>
            <person name="Marques A."/>
        </authorList>
    </citation>
    <scope>NUCLEOTIDE SEQUENCE</scope>
    <source>
        <strain evidence="10">RhyBre1mFocal</strain>
    </source>
</reference>
<name>A0A9Q0CGE5_9POAL</name>
<evidence type="ECO:0000256" key="1">
    <source>
        <dbReference type="ARBA" id="ARBA00004123"/>
    </source>
</evidence>
<dbReference type="OrthoDB" id="2143914at2759"/>
<sequence>MGKGRAPCCDKVGLNKGSWTPEEDLRLIAYIKKYGHANWRALPKKAGLLRCGKSCRLRWINYLRPDIKRGNFSEEEEETIIKLHALLGNKWSRIASQLPGRTDNEIKNVWNTYLKKKLASREREKGDHKITDEPNSSLIESHSNSEHLGPQNREKNRNQTAETTEVQKEPKDDTSELEVQHKSNSSALSRCSSSLSFATVENLHSEENEDKIFEIPEMMIEPELWSMIEEGDCGESLAVQKNETASDESKDWLESLEIELGLCEPRDEKQETIVSVDSCQKEGNSWCFDPFQIEPASPLLLEYLYDVNVESSNID</sequence>
<feature type="compositionally biased region" description="Polar residues" evidence="7">
    <location>
        <begin position="133"/>
        <end position="142"/>
    </location>
</feature>
<comment type="subcellular location">
    <subcellularLocation>
        <location evidence="1">Nucleus</location>
    </subcellularLocation>
</comment>
<evidence type="ECO:0000259" key="9">
    <source>
        <dbReference type="PROSITE" id="PS51294"/>
    </source>
</evidence>
<accession>A0A9Q0CGE5</accession>
<feature type="compositionally biased region" description="Basic and acidic residues" evidence="7">
    <location>
        <begin position="165"/>
        <end position="181"/>
    </location>
</feature>
<dbReference type="InterPro" id="IPR015495">
    <property type="entry name" value="Myb_TF_plants"/>
</dbReference>
<evidence type="ECO:0000256" key="3">
    <source>
        <dbReference type="ARBA" id="ARBA00023015"/>
    </source>
</evidence>
<dbReference type="SUPFAM" id="SSF46689">
    <property type="entry name" value="Homeodomain-like"/>
    <property type="match status" value="1"/>
</dbReference>
<comment type="caution">
    <text evidence="10">The sequence shown here is derived from an EMBL/GenBank/DDBJ whole genome shotgun (WGS) entry which is preliminary data.</text>
</comment>
<dbReference type="EMBL" id="JAMQYH010000003">
    <property type="protein sequence ID" value="KAJ1693482.1"/>
    <property type="molecule type" value="Genomic_DNA"/>
</dbReference>
<evidence type="ECO:0000256" key="5">
    <source>
        <dbReference type="ARBA" id="ARBA00023163"/>
    </source>
</evidence>
<feature type="domain" description="HTH myb-type" evidence="9">
    <location>
        <begin position="11"/>
        <end position="63"/>
    </location>
</feature>
<keyword evidence="6" id="KW-0539">Nucleus</keyword>
<feature type="domain" description="Myb-like" evidence="8">
    <location>
        <begin position="64"/>
        <end position="114"/>
    </location>
</feature>
<feature type="compositionally biased region" description="Basic and acidic residues" evidence="7">
    <location>
        <begin position="121"/>
        <end position="132"/>
    </location>
</feature>
<dbReference type="PROSITE" id="PS51294">
    <property type="entry name" value="HTH_MYB"/>
    <property type="match status" value="2"/>
</dbReference>
<dbReference type="InterPro" id="IPR009057">
    <property type="entry name" value="Homeodomain-like_sf"/>
</dbReference>
<feature type="region of interest" description="Disordered" evidence="7">
    <location>
        <begin position="121"/>
        <end position="185"/>
    </location>
</feature>
<dbReference type="FunFam" id="1.10.10.60:FF:000394">
    <property type="entry name" value="MYB transcription factor"/>
    <property type="match status" value="1"/>
</dbReference>
<keyword evidence="11" id="KW-1185">Reference proteome</keyword>
<keyword evidence="2" id="KW-0677">Repeat</keyword>
<evidence type="ECO:0000259" key="8">
    <source>
        <dbReference type="PROSITE" id="PS50090"/>
    </source>
</evidence>
<dbReference type="AlphaFoldDB" id="A0A9Q0CGE5"/>
<keyword evidence="3" id="KW-0805">Transcription regulation</keyword>
<evidence type="ECO:0000256" key="4">
    <source>
        <dbReference type="ARBA" id="ARBA00023125"/>
    </source>
</evidence>
<evidence type="ECO:0000256" key="2">
    <source>
        <dbReference type="ARBA" id="ARBA00022737"/>
    </source>
</evidence>
<evidence type="ECO:0000256" key="6">
    <source>
        <dbReference type="ARBA" id="ARBA00023242"/>
    </source>
</evidence>
<dbReference type="Pfam" id="PF00249">
    <property type="entry name" value="Myb_DNA-binding"/>
    <property type="match status" value="2"/>
</dbReference>